<reference evidence="10 11" key="1">
    <citation type="submission" date="2019-08" db="EMBL/GenBank/DDBJ databases">
        <title>Bradymonadales sp. TMQ2.</title>
        <authorList>
            <person name="Liang Q."/>
        </authorList>
    </citation>
    <scope>NUCLEOTIDE SEQUENCE [LARGE SCALE GENOMIC DNA]</scope>
    <source>
        <strain evidence="10 11">TMQ2</strain>
    </source>
</reference>
<keyword evidence="3 6" id="KW-0731">Sigma factor</keyword>
<dbReference type="InterPro" id="IPR013324">
    <property type="entry name" value="RNA_pol_sigma_r3/r4-like"/>
</dbReference>
<evidence type="ECO:0000256" key="6">
    <source>
        <dbReference type="RuleBase" id="RU000716"/>
    </source>
</evidence>
<comment type="caution">
    <text evidence="10">The sequence shown here is derived from an EMBL/GenBank/DDBJ whole genome shotgun (WGS) entry which is preliminary data.</text>
</comment>
<dbReference type="GO" id="GO:0003677">
    <property type="term" value="F:DNA binding"/>
    <property type="evidence" value="ECO:0007669"/>
    <property type="project" value="UniProtKB-KW"/>
</dbReference>
<dbReference type="InterPro" id="IPR039425">
    <property type="entry name" value="RNA_pol_sigma-70-like"/>
</dbReference>
<dbReference type="GO" id="GO:0016987">
    <property type="term" value="F:sigma factor activity"/>
    <property type="evidence" value="ECO:0007669"/>
    <property type="project" value="UniProtKB-KW"/>
</dbReference>
<feature type="domain" description="RNA polymerase sigma factor 70 region 4 type 2" evidence="8">
    <location>
        <begin position="131"/>
        <end position="182"/>
    </location>
</feature>
<dbReference type="EMBL" id="VOSL01000009">
    <property type="protein sequence ID" value="TXD43497.1"/>
    <property type="molecule type" value="Genomic_DNA"/>
</dbReference>
<gene>
    <name evidence="10" type="ORF">FRC96_01665</name>
    <name evidence="9" type="ORF">FRC98_00095</name>
</gene>
<dbReference type="RefSeq" id="WP_146972311.1">
    <property type="nucleotide sequence ID" value="NZ_VOSL01000009.1"/>
</dbReference>
<evidence type="ECO:0000313" key="9">
    <source>
        <dbReference type="EMBL" id="TXD38840.1"/>
    </source>
</evidence>
<evidence type="ECO:0000313" key="11">
    <source>
        <dbReference type="Proteomes" id="UP000321046"/>
    </source>
</evidence>
<evidence type="ECO:0000313" key="10">
    <source>
        <dbReference type="EMBL" id="TXD43497.1"/>
    </source>
</evidence>
<proteinExistence type="inferred from homology"/>
<evidence type="ECO:0000256" key="1">
    <source>
        <dbReference type="ARBA" id="ARBA00010641"/>
    </source>
</evidence>
<evidence type="ECO:0000259" key="7">
    <source>
        <dbReference type="Pfam" id="PF04542"/>
    </source>
</evidence>
<evidence type="ECO:0000256" key="2">
    <source>
        <dbReference type="ARBA" id="ARBA00023015"/>
    </source>
</evidence>
<dbReference type="InterPro" id="IPR013325">
    <property type="entry name" value="RNA_pol_sigma_r2"/>
</dbReference>
<dbReference type="InterPro" id="IPR013249">
    <property type="entry name" value="RNA_pol_sigma70_r4_t2"/>
</dbReference>
<dbReference type="Gene3D" id="1.10.10.10">
    <property type="entry name" value="Winged helix-like DNA-binding domain superfamily/Winged helix DNA-binding domain"/>
    <property type="match status" value="1"/>
</dbReference>
<evidence type="ECO:0000256" key="5">
    <source>
        <dbReference type="ARBA" id="ARBA00023163"/>
    </source>
</evidence>
<keyword evidence="5 6" id="KW-0804">Transcription</keyword>
<dbReference type="OrthoDB" id="9780326at2"/>
<dbReference type="SUPFAM" id="SSF88659">
    <property type="entry name" value="Sigma3 and sigma4 domains of RNA polymerase sigma factors"/>
    <property type="match status" value="1"/>
</dbReference>
<accession>A0A5C6XIU7</accession>
<evidence type="ECO:0000256" key="4">
    <source>
        <dbReference type="ARBA" id="ARBA00023125"/>
    </source>
</evidence>
<dbReference type="Proteomes" id="UP000321046">
    <property type="component" value="Unassembled WGS sequence"/>
</dbReference>
<dbReference type="InterPro" id="IPR036388">
    <property type="entry name" value="WH-like_DNA-bd_sf"/>
</dbReference>
<dbReference type="SUPFAM" id="SSF88946">
    <property type="entry name" value="Sigma2 domain of RNA polymerase sigma factors"/>
    <property type="match status" value="1"/>
</dbReference>
<protein>
    <recommendedName>
        <fullName evidence="6">RNA polymerase sigma factor</fullName>
    </recommendedName>
</protein>
<evidence type="ECO:0000256" key="3">
    <source>
        <dbReference type="ARBA" id="ARBA00023082"/>
    </source>
</evidence>
<dbReference type="InterPro" id="IPR007627">
    <property type="entry name" value="RNA_pol_sigma70_r2"/>
</dbReference>
<dbReference type="Pfam" id="PF04542">
    <property type="entry name" value="Sigma70_r2"/>
    <property type="match status" value="1"/>
</dbReference>
<name>A0A5C6XQT8_9DELT</name>
<dbReference type="InterPro" id="IPR014284">
    <property type="entry name" value="RNA_pol_sigma-70_dom"/>
</dbReference>
<keyword evidence="2 6" id="KW-0805">Transcription regulation</keyword>
<dbReference type="Pfam" id="PF08281">
    <property type="entry name" value="Sigma70_r4_2"/>
    <property type="match status" value="1"/>
</dbReference>
<dbReference type="InterPro" id="IPR000838">
    <property type="entry name" value="RNA_pol_sigma70_ECF_CS"/>
</dbReference>
<dbReference type="AlphaFoldDB" id="A0A5C6XQT8"/>
<keyword evidence="4 6" id="KW-0238">DNA-binding</keyword>
<keyword evidence="12" id="KW-1185">Reference proteome</keyword>
<dbReference type="GO" id="GO:0006352">
    <property type="term" value="P:DNA-templated transcription initiation"/>
    <property type="evidence" value="ECO:0007669"/>
    <property type="project" value="InterPro"/>
</dbReference>
<accession>A0A5C6XQT8</accession>
<dbReference type="Proteomes" id="UP000321412">
    <property type="component" value="Unassembled WGS sequence"/>
</dbReference>
<feature type="domain" description="RNA polymerase sigma-70 region 2" evidence="7">
    <location>
        <begin position="26"/>
        <end position="90"/>
    </location>
</feature>
<dbReference type="CDD" id="cd06171">
    <property type="entry name" value="Sigma70_r4"/>
    <property type="match status" value="1"/>
</dbReference>
<dbReference type="PROSITE" id="PS01063">
    <property type="entry name" value="SIGMA70_ECF"/>
    <property type="match status" value="1"/>
</dbReference>
<reference evidence="9 12" key="2">
    <citation type="submission" date="2019-08" db="EMBL/GenBank/DDBJ databases">
        <title>Bradymonadales sp. TMQ4.</title>
        <authorList>
            <person name="Liang Q."/>
        </authorList>
    </citation>
    <scope>NUCLEOTIDE SEQUENCE [LARGE SCALE GENOMIC DNA]</scope>
    <source>
        <strain evidence="9 12">TMQ4</strain>
    </source>
</reference>
<organism evidence="10 11">
    <name type="scientific">Lujinxingia vulgaris</name>
    <dbReference type="NCBI Taxonomy" id="2600176"/>
    <lineage>
        <taxon>Bacteria</taxon>
        <taxon>Deltaproteobacteria</taxon>
        <taxon>Bradymonadales</taxon>
        <taxon>Lujinxingiaceae</taxon>
        <taxon>Lujinxingia</taxon>
    </lineage>
</organism>
<evidence type="ECO:0000313" key="12">
    <source>
        <dbReference type="Proteomes" id="UP000321412"/>
    </source>
</evidence>
<dbReference type="Gene3D" id="1.10.1740.10">
    <property type="match status" value="1"/>
</dbReference>
<evidence type="ECO:0000259" key="8">
    <source>
        <dbReference type="Pfam" id="PF08281"/>
    </source>
</evidence>
<dbReference type="PANTHER" id="PTHR43133:SF59">
    <property type="entry name" value="ECF RNA POLYMERASE SIGMA FACTOR SIGR"/>
    <property type="match status" value="1"/>
</dbReference>
<dbReference type="PANTHER" id="PTHR43133">
    <property type="entry name" value="RNA POLYMERASE ECF-TYPE SIGMA FACTO"/>
    <property type="match status" value="1"/>
</dbReference>
<sequence>MLKLNEFNRSDSDSPKNEGFEETALTHLDELYATALRYTKNEKDAEDLVQETFIKAYTNWHRFEQGTNCRAWLFTILTNTFINKYRRKKKEREILNADDLRPIEENFFDRERTEFYNSPERESVQKSFTHELQDALEQLSDEFRTVVVLADLNDFSYKEIAHILDCPVGTVMSRLFRGRKMMRELLVETAYERGIIRDMEPFLHEESNRTRRSVRREKLNAIKEERDDDAVEAAS</sequence>
<comment type="similarity">
    <text evidence="1 6">Belongs to the sigma-70 factor family. ECF subfamily.</text>
</comment>
<dbReference type="EMBL" id="VOSM01000001">
    <property type="protein sequence ID" value="TXD38840.1"/>
    <property type="molecule type" value="Genomic_DNA"/>
</dbReference>
<dbReference type="NCBIfam" id="TIGR02937">
    <property type="entry name" value="sigma70-ECF"/>
    <property type="match status" value="1"/>
</dbReference>